<dbReference type="EMBL" id="JAEUBG010000192">
    <property type="protein sequence ID" value="KAH3688692.1"/>
    <property type="molecule type" value="Genomic_DNA"/>
</dbReference>
<evidence type="ECO:0000313" key="1">
    <source>
        <dbReference type="EMBL" id="KAH3688692.1"/>
    </source>
</evidence>
<accession>A0A9P8QGW8</accession>
<name>A0A9P8QGW8_WICPI</name>
<reference evidence="1" key="1">
    <citation type="journal article" date="2021" name="Open Biol.">
        <title>Shared evolutionary footprints suggest mitochondrial oxidative damage underlies multiple complex I losses in fungi.</title>
        <authorList>
            <person name="Schikora-Tamarit M.A."/>
            <person name="Marcet-Houben M."/>
            <person name="Nosek J."/>
            <person name="Gabaldon T."/>
        </authorList>
    </citation>
    <scope>NUCLEOTIDE SEQUENCE</scope>
    <source>
        <strain evidence="1">CBS2887</strain>
    </source>
</reference>
<comment type="caution">
    <text evidence="1">The sequence shown here is derived from an EMBL/GenBank/DDBJ whole genome shotgun (WGS) entry which is preliminary data.</text>
</comment>
<sequence>MRFLIGISRLLLSPSVLRPLEDNLSKPSSILASCSERSELLSPSKSPSSGCPVPWYSDSMLTGNIVGECRCGLDMWGGCMVSCCVEPPFPISGVICTLRVDDVWFSWFLKESEPETDPHGLEDAILGNRLMSSDSSAVQSSTTRASSLISNFSISVTSCPF</sequence>
<protein>
    <submittedName>
        <fullName evidence="1">Uncharacterized protein</fullName>
    </submittedName>
</protein>
<keyword evidence="2" id="KW-1185">Reference proteome</keyword>
<evidence type="ECO:0000313" key="2">
    <source>
        <dbReference type="Proteomes" id="UP000774326"/>
    </source>
</evidence>
<reference evidence="1" key="2">
    <citation type="submission" date="2021-01" db="EMBL/GenBank/DDBJ databases">
        <authorList>
            <person name="Schikora-Tamarit M.A."/>
        </authorList>
    </citation>
    <scope>NUCLEOTIDE SEQUENCE</scope>
    <source>
        <strain evidence="1">CBS2887</strain>
    </source>
</reference>
<proteinExistence type="predicted"/>
<dbReference type="AlphaFoldDB" id="A0A9P8QGW8"/>
<organism evidence="1 2">
    <name type="scientific">Wickerhamomyces pijperi</name>
    <name type="common">Yeast</name>
    <name type="synonym">Pichia pijperi</name>
    <dbReference type="NCBI Taxonomy" id="599730"/>
    <lineage>
        <taxon>Eukaryota</taxon>
        <taxon>Fungi</taxon>
        <taxon>Dikarya</taxon>
        <taxon>Ascomycota</taxon>
        <taxon>Saccharomycotina</taxon>
        <taxon>Saccharomycetes</taxon>
        <taxon>Phaffomycetales</taxon>
        <taxon>Wickerhamomycetaceae</taxon>
        <taxon>Wickerhamomyces</taxon>
    </lineage>
</organism>
<gene>
    <name evidence="1" type="ORF">WICPIJ_000292</name>
</gene>
<dbReference type="Proteomes" id="UP000774326">
    <property type="component" value="Unassembled WGS sequence"/>
</dbReference>